<feature type="compositionally biased region" description="Low complexity" evidence="1">
    <location>
        <begin position="222"/>
        <end position="234"/>
    </location>
</feature>
<dbReference type="InterPro" id="IPR006594">
    <property type="entry name" value="LisH"/>
</dbReference>
<feature type="region of interest" description="Disordered" evidence="1">
    <location>
        <begin position="208"/>
        <end position="299"/>
    </location>
</feature>
<dbReference type="PROSITE" id="PS50896">
    <property type="entry name" value="LISH"/>
    <property type="match status" value="1"/>
</dbReference>
<evidence type="ECO:0000256" key="1">
    <source>
        <dbReference type="SAM" id="MobiDB-lite"/>
    </source>
</evidence>
<evidence type="ECO:0000313" key="3">
    <source>
        <dbReference type="EMBL" id="KZO99674.1"/>
    </source>
</evidence>
<keyword evidence="4" id="KW-1185">Reference proteome</keyword>
<feature type="domain" description="B30.2/SPRY" evidence="2">
    <location>
        <begin position="288"/>
        <end position="498"/>
    </location>
</feature>
<feature type="compositionally biased region" description="Polar residues" evidence="1">
    <location>
        <begin position="43"/>
        <end position="53"/>
    </location>
</feature>
<feature type="compositionally biased region" description="Low complexity" evidence="1">
    <location>
        <begin position="115"/>
        <end position="144"/>
    </location>
</feature>
<dbReference type="InterPro" id="IPR043136">
    <property type="entry name" value="B30.2/SPRY_sf"/>
</dbReference>
<feature type="compositionally biased region" description="Low complexity" evidence="1">
    <location>
        <begin position="270"/>
        <end position="279"/>
    </location>
</feature>
<dbReference type="Pfam" id="PF10607">
    <property type="entry name" value="CTLH"/>
    <property type="match status" value="1"/>
</dbReference>
<reference evidence="3 4" key="1">
    <citation type="journal article" date="2016" name="Mol. Biol. Evol.">
        <title>Comparative Genomics of Early-Diverging Mushroom-Forming Fungi Provides Insights into the Origins of Lignocellulose Decay Capabilities.</title>
        <authorList>
            <person name="Nagy L.G."/>
            <person name="Riley R."/>
            <person name="Tritt A."/>
            <person name="Adam C."/>
            <person name="Daum C."/>
            <person name="Floudas D."/>
            <person name="Sun H."/>
            <person name="Yadav J.S."/>
            <person name="Pangilinan J."/>
            <person name="Larsson K.H."/>
            <person name="Matsuura K."/>
            <person name="Barry K."/>
            <person name="Labutti K."/>
            <person name="Kuo R."/>
            <person name="Ohm R.A."/>
            <person name="Bhattacharya S.S."/>
            <person name="Shirouzu T."/>
            <person name="Yoshinaga Y."/>
            <person name="Martin F.M."/>
            <person name="Grigoriev I.V."/>
            <person name="Hibbett D.S."/>
        </authorList>
    </citation>
    <scope>NUCLEOTIDE SEQUENCE [LARGE SCALE GENOMIC DNA]</scope>
    <source>
        <strain evidence="3 4">TUFC12733</strain>
    </source>
</reference>
<dbReference type="InterPro" id="IPR003877">
    <property type="entry name" value="SPRY_dom"/>
</dbReference>
<evidence type="ECO:0000313" key="4">
    <source>
        <dbReference type="Proteomes" id="UP000076738"/>
    </source>
</evidence>
<dbReference type="Proteomes" id="UP000076738">
    <property type="component" value="Unassembled WGS sequence"/>
</dbReference>
<feature type="compositionally biased region" description="Basic and acidic residues" evidence="1">
    <location>
        <begin position="280"/>
        <end position="299"/>
    </location>
</feature>
<dbReference type="EMBL" id="KV417271">
    <property type="protein sequence ID" value="KZO99674.1"/>
    <property type="molecule type" value="Genomic_DNA"/>
</dbReference>
<feature type="compositionally biased region" description="Acidic residues" evidence="1">
    <location>
        <begin position="769"/>
        <end position="783"/>
    </location>
</feature>
<evidence type="ECO:0000259" key="2">
    <source>
        <dbReference type="PROSITE" id="PS50188"/>
    </source>
</evidence>
<feature type="region of interest" description="Disordered" evidence="1">
    <location>
        <begin position="33"/>
        <end position="155"/>
    </location>
</feature>
<dbReference type="STRING" id="1330018.A0A167QE91"/>
<feature type="compositionally biased region" description="Low complexity" evidence="1">
    <location>
        <begin position="816"/>
        <end position="835"/>
    </location>
</feature>
<dbReference type="PROSITE" id="PS50188">
    <property type="entry name" value="B302_SPRY"/>
    <property type="match status" value="1"/>
</dbReference>
<dbReference type="Pfam" id="PF00622">
    <property type="entry name" value="SPRY"/>
    <property type="match status" value="1"/>
</dbReference>
<dbReference type="InterPro" id="IPR013320">
    <property type="entry name" value="ConA-like_dom_sf"/>
</dbReference>
<dbReference type="Gene3D" id="2.60.120.920">
    <property type="match status" value="1"/>
</dbReference>
<dbReference type="SUPFAM" id="SSF49899">
    <property type="entry name" value="Concanavalin A-like lectins/glucanases"/>
    <property type="match status" value="1"/>
</dbReference>
<gene>
    <name evidence="3" type="ORF">CALVIDRAFT_561004</name>
</gene>
<dbReference type="InterPro" id="IPR001870">
    <property type="entry name" value="B30.2/SPRY"/>
</dbReference>
<dbReference type="SMART" id="SM00757">
    <property type="entry name" value="CRA"/>
    <property type="match status" value="1"/>
</dbReference>
<sequence length="983" mass="103385">MTTPPAPAEPTLAELSELVHASASVLQRLSSPPLALAPHPLGTHSQPLPSPSSGRALRIATSGSLDRERGRSASADHGAAPSTPPASFPSLLTSLAHHRLPRPFPPTTNPRIVRSASASASASHSSSATATAGATAGAGSGASARPSVSPTRRRQSIHAPLGHLAASASAPYLRPRGPSYLSTLPSPGFPLPSYLSHSAFADVLRTAPREGEKPGPGDYVFPSPAAAANGSANGEPRPELPVGGIRMRRTTARHSDSDTSPTPTHRRARSAAGVGARAATPEREGKDRVGKIDQPQEHDPLAPLYIPTKWHATLHSAFLTLTPDALGLTYTSAGGNGDRDAATALASHPIPPHAGVYYYEVEVLDKGVNGYISIGLCKGDMPLGRLPGWEYGSWGYHGDDGHAFTGTHADTDYGPKFTSGDVIGCGVDYTLGTAFYTKNGLMIGTSPPSSHHQQQQQPAYRSLGPVFSALPAHGPLYPCVGLRSPNESVRANFGQGDFRFDIDGYVRRRADAVLREAGRWAVRALPLTATPPVKVEDEEGEGTAGQQRVVVRFQGGPQAEEDALLRRRRRPTLAAAAEGKTPRKTTKRESITSRAAVDSSAAEEGSRKQQHRASGSLSLALGKQTQTVERGEEEELRLALDALVLDYLAQQGFAGSALALARESAARLGDGAGAGTADAGIERPASAMDIDPAPVSGSATPLGVGAGAEKLWKLPMDSICARQAISAHILAGEIDPALEVLAAHWPALLRTRARTRVRELRAEVHDESAIEEDEEEEDEEEGYSELSCRLECRKFVELVLASAPRTPISAPPPMLSPSSSSATGTGTATFPPTAGQNPPASPPATPSLPAPTPTPPTQELSEAFSFGRVLHHRYSDSGSTEMRALVSRTFSLLGFAKPEEATGEVGLLVGQGAREELAQWVNEVILRAEGQSERPALARAWAQTKTAMAQLAALNVGRAAFMDVDEEFGTGRRGRAGPMTTTM</sequence>
<feature type="region of interest" description="Disordered" evidence="1">
    <location>
        <begin position="568"/>
        <end position="628"/>
    </location>
</feature>
<dbReference type="AlphaFoldDB" id="A0A167QE91"/>
<organism evidence="3 4">
    <name type="scientific">Calocera viscosa (strain TUFC12733)</name>
    <dbReference type="NCBI Taxonomy" id="1330018"/>
    <lineage>
        <taxon>Eukaryota</taxon>
        <taxon>Fungi</taxon>
        <taxon>Dikarya</taxon>
        <taxon>Basidiomycota</taxon>
        <taxon>Agaricomycotina</taxon>
        <taxon>Dacrymycetes</taxon>
        <taxon>Dacrymycetales</taxon>
        <taxon>Dacrymycetaceae</taxon>
        <taxon>Calocera</taxon>
    </lineage>
</organism>
<dbReference type="OrthoDB" id="25503at2759"/>
<dbReference type="InterPro" id="IPR035782">
    <property type="entry name" value="SPRY_RanBP9/10"/>
</dbReference>
<feature type="region of interest" description="Disordered" evidence="1">
    <location>
        <begin position="763"/>
        <end position="784"/>
    </location>
</feature>
<dbReference type="SMART" id="SM00449">
    <property type="entry name" value="SPRY"/>
    <property type="match status" value="1"/>
</dbReference>
<protein>
    <submittedName>
        <fullName evidence="3">SPRY-domain-containing protein</fullName>
    </submittedName>
</protein>
<dbReference type="InterPro" id="IPR050618">
    <property type="entry name" value="Ubq-SigPath_Reg"/>
</dbReference>
<name>A0A167QE91_CALVF</name>
<feature type="region of interest" description="Disordered" evidence="1">
    <location>
        <begin position="806"/>
        <end position="859"/>
    </location>
</feature>
<dbReference type="InterPro" id="IPR024964">
    <property type="entry name" value="CTLH/CRA"/>
</dbReference>
<feature type="compositionally biased region" description="Polar residues" evidence="1">
    <location>
        <begin position="612"/>
        <end position="627"/>
    </location>
</feature>
<dbReference type="InterPro" id="IPR013144">
    <property type="entry name" value="CRA_dom"/>
</dbReference>
<proteinExistence type="predicted"/>
<accession>A0A167QE91</accession>
<dbReference type="PANTHER" id="PTHR12864">
    <property type="entry name" value="RAN BINDING PROTEIN 9-RELATED"/>
    <property type="match status" value="1"/>
</dbReference>
<dbReference type="CDD" id="cd12909">
    <property type="entry name" value="SPRY_RanBP9_10"/>
    <property type="match status" value="1"/>
</dbReference>
<feature type="compositionally biased region" description="Pro residues" evidence="1">
    <location>
        <begin position="839"/>
        <end position="856"/>
    </location>
</feature>